<dbReference type="AlphaFoldDB" id="A0AA89BJ54"/>
<name>A0AA89BJ54_9ASTE</name>
<feature type="region of interest" description="Disordered" evidence="4">
    <location>
        <begin position="1"/>
        <end position="25"/>
    </location>
</feature>
<evidence type="ECO:0000313" key="7">
    <source>
        <dbReference type="Proteomes" id="UP001188597"/>
    </source>
</evidence>
<comment type="similarity">
    <text evidence="1">Belongs to the PPR family. PCMP-H subfamily.</text>
</comment>
<dbReference type="PROSITE" id="PS51375">
    <property type="entry name" value="PPR"/>
    <property type="match status" value="5"/>
</dbReference>
<gene>
    <name evidence="6" type="ORF">RJ639_027245</name>
</gene>
<comment type="caution">
    <text evidence="6">The sequence shown here is derived from an EMBL/GenBank/DDBJ whole genome shotgun (WGS) entry which is preliminary data.</text>
</comment>
<evidence type="ECO:0000259" key="5">
    <source>
        <dbReference type="Pfam" id="PF14432"/>
    </source>
</evidence>
<dbReference type="GO" id="GO:0003723">
    <property type="term" value="F:RNA binding"/>
    <property type="evidence" value="ECO:0007669"/>
    <property type="project" value="InterPro"/>
</dbReference>
<accession>A0AA89BJ54</accession>
<feature type="domain" description="DYW" evidence="5">
    <location>
        <begin position="520"/>
        <end position="613"/>
    </location>
</feature>
<dbReference type="GO" id="GO:0009451">
    <property type="term" value="P:RNA modification"/>
    <property type="evidence" value="ECO:0007669"/>
    <property type="project" value="InterPro"/>
</dbReference>
<dbReference type="Pfam" id="PF14432">
    <property type="entry name" value="DYW_deaminase"/>
    <property type="match status" value="1"/>
</dbReference>
<dbReference type="GO" id="GO:0008270">
    <property type="term" value="F:zinc ion binding"/>
    <property type="evidence" value="ECO:0007669"/>
    <property type="project" value="InterPro"/>
</dbReference>
<dbReference type="NCBIfam" id="TIGR00756">
    <property type="entry name" value="PPR"/>
    <property type="match status" value="3"/>
</dbReference>
<dbReference type="Pfam" id="PF13041">
    <property type="entry name" value="PPR_2"/>
    <property type="match status" value="3"/>
</dbReference>
<dbReference type="InterPro" id="IPR046960">
    <property type="entry name" value="PPR_At4g14850-like_plant"/>
</dbReference>
<feature type="repeat" description="PPR" evidence="3">
    <location>
        <begin position="95"/>
        <end position="130"/>
    </location>
</feature>
<dbReference type="PANTHER" id="PTHR47926:SF508">
    <property type="entry name" value="PENTATRICOPEPTIDE REPEAT-CONTAINING PROTEIN"/>
    <property type="match status" value="1"/>
</dbReference>
<evidence type="ECO:0000313" key="6">
    <source>
        <dbReference type="EMBL" id="KAK3038582.1"/>
    </source>
</evidence>
<dbReference type="InterPro" id="IPR032867">
    <property type="entry name" value="DYW_dom"/>
</dbReference>
<reference evidence="6" key="1">
    <citation type="submission" date="2022-12" db="EMBL/GenBank/DDBJ databases">
        <title>Draft genome assemblies for two species of Escallonia (Escalloniales).</title>
        <authorList>
            <person name="Chanderbali A."/>
            <person name="Dervinis C."/>
            <person name="Anghel I."/>
            <person name="Soltis D."/>
            <person name="Soltis P."/>
            <person name="Zapata F."/>
        </authorList>
    </citation>
    <scope>NUCLEOTIDE SEQUENCE</scope>
    <source>
        <strain evidence="6">UCBG64.0493</strain>
        <tissue evidence="6">Leaf</tissue>
    </source>
</reference>
<feature type="repeat" description="PPR" evidence="3">
    <location>
        <begin position="270"/>
        <end position="300"/>
    </location>
</feature>
<keyword evidence="2" id="KW-0677">Repeat</keyword>
<dbReference type="Pfam" id="PF20431">
    <property type="entry name" value="E_motif"/>
    <property type="match status" value="1"/>
</dbReference>
<dbReference type="EMBL" id="JAVXUP010000092">
    <property type="protein sequence ID" value="KAK3038582.1"/>
    <property type="molecule type" value="Genomic_DNA"/>
</dbReference>
<feature type="repeat" description="PPR" evidence="3">
    <location>
        <begin position="301"/>
        <end position="335"/>
    </location>
</feature>
<keyword evidence="7" id="KW-1185">Reference proteome</keyword>
<evidence type="ECO:0000256" key="1">
    <source>
        <dbReference type="ARBA" id="ARBA00006643"/>
    </source>
</evidence>
<dbReference type="Gene3D" id="1.25.40.10">
    <property type="entry name" value="Tetratricopeptide repeat domain"/>
    <property type="match status" value="4"/>
</dbReference>
<feature type="compositionally biased region" description="Low complexity" evidence="4">
    <location>
        <begin position="13"/>
        <end position="25"/>
    </location>
</feature>
<evidence type="ECO:0000256" key="4">
    <source>
        <dbReference type="SAM" id="MobiDB-lite"/>
    </source>
</evidence>
<protein>
    <recommendedName>
        <fullName evidence="5">DYW domain-containing protein</fullName>
    </recommendedName>
</protein>
<feature type="repeat" description="PPR" evidence="3">
    <location>
        <begin position="167"/>
        <end position="197"/>
    </location>
</feature>
<dbReference type="FunFam" id="1.25.40.10:FF:000474">
    <property type="entry name" value="Pentatricopeptide repeat protein PPR986-12"/>
    <property type="match status" value="1"/>
</dbReference>
<dbReference type="InterPro" id="IPR011990">
    <property type="entry name" value="TPR-like_helical_dom_sf"/>
</dbReference>
<dbReference type="SUPFAM" id="SSF48452">
    <property type="entry name" value="TPR-like"/>
    <property type="match status" value="1"/>
</dbReference>
<proteinExistence type="inferred from homology"/>
<evidence type="ECO:0000256" key="2">
    <source>
        <dbReference type="ARBA" id="ARBA00022737"/>
    </source>
</evidence>
<evidence type="ECO:0000256" key="3">
    <source>
        <dbReference type="PROSITE-ProRule" id="PRU00708"/>
    </source>
</evidence>
<feature type="repeat" description="PPR" evidence="3">
    <location>
        <begin position="198"/>
        <end position="228"/>
    </location>
</feature>
<dbReference type="Proteomes" id="UP001188597">
    <property type="component" value="Unassembled WGS sequence"/>
</dbReference>
<organism evidence="6 7">
    <name type="scientific">Escallonia herrerae</name>
    <dbReference type="NCBI Taxonomy" id="1293975"/>
    <lineage>
        <taxon>Eukaryota</taxon>
        <taxon>Viridiplantae</taxon>
        <taxon>Streptophyta</taxon>
        <taxon>Embryophyta</taxon>
        <taxon>Tracheophyta</taxon>
        <taxon>Spermatophyta</taxon>
        <taxon>Magnoliopsida</taxon>
        <taxon>eudicotyledons</taxon>
        <taxon>Gunneridae</taxon>
        <taxon>Pentapetalae</taxon>
        <taxon>asterids</taxon>
        <taxon>campanulids</taxon>
        <taxon>Escalloniales</taxon>
        <taxon>Escalloniaceae</taxon>
        <taxon>Escallonia</taxon>
    </lineage>
</organism>
<dbReference type="InterPro" id="IPR046848">
    <property type="entry name" value="E_motif"/>
</dbReference>
<dbReference type="FunFam" id="1.25.40.10:FF:000427">
    <property type="entry name" value="Pentatricopeptide repeat-containing protein chloroplastic"/>
    <property type="match status" value="1"/>
</dbReference>
<dbReference type="InterPro" id="IPR002885">
    <property type="entry name" value="PPR_rpt"/>
</dbReference>
<dbReference type="PANTHER" id="PTHR47926">
    <property type="entry name" value="PENTATRICOPEPTIDE REPEAT-CONTAINING PROTEIN"/>
    <property type="match status" value="1"/>
</dbReference>
<dbReference type="Pfam" id="PF01535">
    <property type="entry name" value="PPR"/>
    <property type="match status" value="2"/>
</dbReference>
<sequence>MVLVATPAPPSHAAPFSTTATTTNTQTSHHHSHLLHLLNQCTSMSQLKEIHAQTLRTTSTQHPHTLFLHTRILHFSSSHDLDYAFRLFTQIEYPNSFVWNTLIQACARSNDRKEQAILLYKRMLNEGTVLPDKHTFPFVLKACAYLFALSEGEQAHAHVFKHGFASDVYVNNSLIHLYASCGCLDSARDVFEKMSVRTVVSWNVMIDALVQLGEFDDALGMFREMQALFEPDGYSMQSVIRACAGLGALSLGMWAHAYILTRCDPNVASDVLVNNSLVDMYCKCGSYGMAQRVFETMEKRDVTSWNSMILGFAMHGKIEAAVEYFTRMVNKGGLSPNSITFSGILSACNHRGLVGEGRKYFDIMVNEYKIQPVLEHYGCIVDLLARAGFIEEALDIVSKMLIKPDAVIWRSLLDACCKKNAGVELSEEVARQIIESEEHTVSSGMYVLLSRVYAAANRWNEVGLLRKMMTDKGVRKEPGCSSIEIDGVDHEFFAGDTSHSQTKDIYQLLEVIEDQLGSIGYRPDVSQAPMVDETIDGKQHSLRLHSERLAIAFGLLNSKPGVPIRVLKNLRVCDDCHNVTKLISKMYNVDIIVRDRARFHHFRDGSCSCMDYW</sequence>